<dbReference type="AlphaFoldDB" id="A0A7I9YNA1"/>
<reference evidence="3 4" key="1">
    <citation type="journal article" date="2019" name="Emerg. Microbes Infect.">
        <title>Comprehensive subspecies identification of 175 nontuberculous mycobacteria species based on 7547 genomic profiles.</title>
        <authorList>
            <person name="Matsumoto Y."/>
            <person name="Kinjo T."/>
            <person name="Motooka D."/>
            <person name="Nabeya D."/>
            <person name="Jung N."/>
            <person name="Uechi K."/>
            <person name="Horii T."/>
            <person name="Iida T."/>
            <person name="Fujita J."/>
            <person name="Nakamura S."/>
        </authorList>
    </citation>
    <scope>NUCLEOTIDE SEQUENCE [LARGE SCALE GENOMIC DNA]</scope>
    <source>
        <strain evidence="3 4">JCM 30725</strain>
    </source>
</reference>
<dbReference type="InterPro" id="IPR048996">
    <property type="entry name" value="PGRS_rpt"/>
</dbReference>
<comment type="caution">
    <text evidence="3">The sequence shown here is derived from an EMBL/GenBank/DDBJ whole genome shotgun (WGS) entry which is preliminary data.</text>
</comment>
<dbReference type="Proteomes" id="UP000465360">
    <property type="component" value="Unassembled WGS sequence"/>
</dbReference>
<accession>A0A7I9YNA1</accession>
<proteinExistence type="predicted"/>
<organism evidence="3 4">
    <name type="scientific">Mycobacterium bourgelatii</name>
    <dbReference type="NCBI Taxonomy" id="1273442"/>
    <lineage>
        <taxon>Bacteria</taxon>
        <taxon>Bacillati</taxon>
        <taxon>Actinomycetota</taxon>
        <taxon>Actinomycetes</taxon>
        <taxon>Mycobacteriales</taxon>
        <taxon>Mycobacteriaceae</taxon>
        <taxon>Mycobacterium</taxon>
    </lineage>
</organism>
<feature type="region of interest" description="Disordered" evidence="1">
    <location>
        <begin position="127"/>
        <end position="168"/>
    </location>
</feature>
<dbReference type="InterPro" id="IPR038332">
    <property type="entry name" value="PPE_sf"/>
</dbReference>
<feature type="domain" description="PE" evidence="2">
    <location>
        <begin position="5"/>
        <end position="95"/>
    </location>
</feature>
<dbReference type="InterPro" id="IPR000084">
    <property type="entry name" value="PE-PGRS_N"/>
</dbReference>
<dbReference type="Pfam" id="PF00934">
    <property type="entry name" value="PE"/>
    <property type="match status" value="1"/>
</dbReference>
<evidence type="ECO:0000313" key="4">
    <source>
        <dbReference type="Proteomes" id="UP000465360"/>
    </source>
</evidence>
<evidence type="ECO:0000256" key="1">
    <source>
        <dbReference type="SAM" id="MobiDB-lite"/>
    </source>
</evidence>
<dbReference type="SUPFAM" id="SSF140459">
    <property type="entry name" value="PE/PPE dimer-like"/>
    <property type="match status" value="1"/>
</dbReference>
<sequence>MSSFVVIAHEALAAATANLTDIGAGIRAADAAAAGSTTSLAAAAADEVSVAISRLFAGYAQEYQALSAQTALFHAQFVQALTSGGFLYAAAEAANTSPLLSLQHGVQAVAAATAAGGPVEQLTGRPLFGDGTHGAPGTGQAGGPGGWLFGNGGNGGSGAPGQPGGNGGSAFLFGNGGAGGAGGTGTTGAIGGIGAKGNIGGWVGWAGPAATAGCCSAMAAPVVRAAPEVLAGPAGWAAPG</sequence>
<dbReference type="Gene3D" id="1.10.287.850">
    <property type="entry name" value="HP0062-like domain"/>
    <property type="match status" value="1"/>
</dbReference>
<evidence type="ECO:0000259" key="2">
    <source>
        <dbReference type="Pfam" id="PF00934"/>
    </source>
</evidence>
<keyword evidence="4" id="KW-1185">Reference proteome</keyword>
<feature type="compositionally biased region" description="Gly residues" evidence="1">
    <location>
        <begin position="131"/>
        <end position="168"/>
    </location>
</feature>
<evidence type="ECO:0000313" key="3">
    <source>
        <dbReference type="EMBL" id="GFG90097.1"/>
    </source>
</evidence>
<dbReference type="Pfam" id="PF21526">
    <property type="entry name" value="PGRS"/>
    <property type="match status" value="1"/>
</dbReference>
<dbReference type="EMBL" id="BLKZ01000001">
    <property type="protein sequence ID" value="GFG90097.1"/>
    <property type="molecule type" value="Genomic_DNA"/>
</dbReference>
<name>A0A7I9YNA1_MYCBU</name>
<gene>
    <name evidence="3" type="ORF">MBOU_21390</name>
</gene>
<protein>
    <recommendedName>
        <fullName evidence="2">PE domain-containing protein</fullName>
    </recommendedName>
</protein>